<gene>
    <name evidence="14" type="ORF">pdam_00003451</name>
</gene>
<evidence type="ECO:0000256" key="1">
    <source>
        <dbReference type="ARBA" id="ARBA00004141"/>
    </source>
</evidence>
<dbReference type="Gene3D" id="2.70.170.10">
    <property type="entry name" value="Neurotransmitter-gated ion-channel ligand-binding domain"/>
    <property type="match status" value="1"/>
</dbReference>
<keyword evidence="6" id="KW-0732">Signal</keyword>
<evidence type="ECO:0000256" key="11">
    <source>
        <dbReference type="RuleBase" id="RU000687"/>
    </source>
</evidence>
<dbReference type="PRINTS" id="PR00253">
    <property type="entry name" value="GABAARECEPTR"/>
</dbReference>
<dbReference type="InterPro" id="IPR006028">
    <property type="entry name" value="GABAA/Glycine_rcpt"/>
</dbReference>
<dbReference type="InterPro" id="IPR036734">
    <property type="entry name" value="Neur_chan_lig-bd_sf"/>
</dbReference>
<dbReference type="GO" id="GO:0005886">
    <property type="term" value="C:plasma membrane"/>
    <property type="evidence" value="ECO:0007669"/>
    <property type="project" value="UniProtKB-SubCell"/>
</dbReference>
<keyword evidence="9 11" id="KW-0472">Membrane</keyword>
<keyword evidence="10 11" id="KW-0407">Ion channel</keyword>
<keyword evidence="3 11" id="KW-0813">Transport</keyword>
<feature type="transmembrane region" description="Helical" evidence="11">
    <location>
        <begin position="494"/>
        <end position="514"/>
    </location>
</feature>
<dbReference type="InterPro" id="IPR036719">
    <property type="entry name" value="Neuro-gated_channel_TM_sf"/>
</dbReference>
<organism evidence="14 15">
    <name type="scientific">Pocillopora damicornis</name>
    <name type="common">Cauliflower coral</name>
    <name type="synonym">Millepora damicornis</name>
    <dbReference type="NCBI Taxonomy" id="46731"/>
    <lineage>
        <taxon>Eukaryota</taxon>
        <taxon>Metazoa</taxon>
        <taxon>Cnidaria</taxon>
        <taxon>Anthozoa</taxon>
        <taxon>Hexacorallia</taxon>
        <taxon>Scleractinia</taxon>
        <taxon>Astrocoeniina</taxon>
        <taxon>Pocilloporidae</taxon>
        <taxon>Pocillopora</taxon>
    </lineage>
</organism>
<dbReference type="CDD" id="cd18990">
    <property type="entry name" value="LGIC_ECD_GABAAR"/>
    <property type="match status" value="1"/>
</dbReference>
<keyword evidence="7 11" id="KW-1133">Transmembrane helix</keyword>
<evidence type="ECO:0000256" key="10">
    <source>
        <dbReference type="ARBA" id="ARBA00023303"/>
    </source>
</evidence>
<evidence type="ECO:0000259" key="12">
    <source>
        <dbReference type="Pfam" id="PF02931"/>
    </source>
</evidence>
<sequence length="523" mass="60067">MTQLDVQENFSASMKELRIKLCSRLAKCSRFMAVIKSANEVASSAIFLLAFRFLWMVNAETIAKTPEYCFRLDQGNPQYFKNESWQTTNLGELLQQMLQCYDSRVRVEHGGRGNPTEVHVSMYILSIGNFQVRDMDFQLSFYFRQQWRDARLAYKNHFHEEKITLGGAILKQLWLPQTYFVNKKGASASTDANFFVRIFPDGSVLVITKNTLTMDCYMDLRNFPFDVQKCNLTLESFGFTTKDVVYKWVSTDSSEAVEKDPGLTTSEFDIGPIRIFESTTMAVFWSKNGIEFPTKIYLLLDSNLRAKCDDRGSFVDLFMIVSFAAVFVALVEFAVVNYTSMREKEQKESRATKNKYTVVSRYLPFTSMKYYGMMDKSATKRIYPLGGTHGAMRFHPTKNPEVVMLNFRNLSYEGDGKGEHHMQNGVVHNGTVNDIENDNADVHKMEELHSNGTIGEHAPRDRKDSSRDLSHVFEPSRSNKCRWRCKVTANGIDAWSRILFPLAYGLFIVAYWIIYSANTEKSS</sequence>
<dbReference type="SUPFAM" id="SSF63712">
    <property type="entry name" value="Nicotinic receptor ligand binding domain-like"/>
    <property type="match status" value="1"/>
</dbReference>
<dbReference type="InterPro" id="IPR006201">
    <property type="entry name" value="Neur_channel"/>
</dbReference>
<evidence type="ECO:0000259" key="13">
    <source>
        <dbReference type="Pfam" id="PF02932"/>
    </source>
</evidence>
<comment type="subcellular location">
    <subcellularLocation>
        <location evidence="2">Cell membrane</location>
    </subcellularLocation>
    <subcellularLocation>
        <location evidence="1">Membrane</location>
        <topology evidence="1">Multi-pass membrane protein</topology>
    </subcellularLocation>
</comment>
<dbReference type="AlphaFoldDB" id="A0A3M6V4W0"/>
<protein>
    <submittedName>
        <fullName evidence="14">Uncharacterized protein</fullName>
    </submittedName>
</protein>
<comment type="similarity">
    <text evidence="11">Belongs to the ligand-gated ion channel (TC 1.A.9) family.</text>
</comment>
<dbReference type="PROSITE" id="PS00236">
    <property type="entry name" value="NEUROTR_ION_CHANNEL"/>
    <property type="match status" value="1"/>
</dbReference>
<comment type="caution">
    <text evidence="14">The sequence shown here is derived from an EMBL/GenBank/DDBJ whole genome shotgun (WGS) entry which is preliminary data.</text>
</comment>
<dbReference type="PANTHER" id="PTHR18945">
    <property type="entry name" value="NEUROTRANSMITTER GATED ION CHANNEL"/>
    <property type="match status" value="1"/>
</dbReference>
<dbReference type="SUPFAM" id="SSF90112">
    <property type="entry name" value="Neurotransmitter-gated ion-channel transmembrane pore"/>
    <property type="match status" value="1"/>
</dbReference>
<dbReference type="InterPro" id="IPR018000">
    <property type="entry name" value="Neurotransmitter_ion_chnl_CS"/>
</dbReference>
<evidence type="ECO:0000256" key="6">
    <source>
        <dbReference type="ARBA" id="ARBA00022729"/>
    </source>
</evidence>
<dbReference type="EMBL" id="RCHS01000098">
    <property type="protein sequence ID" value="RMX60941.1"/>
    <property type="molecule type" value="Genomic_DNA"/>
</dbReference>
<dbReference type="Proteomes" id="UP000275408">
    <property type="component" value="Unassembled WGS sequence"/>
</dbReference>
<evidence type="ECO:0000256" key="7">
    <source>
        <dbReference type="ARBA" id="ARBA00022989"/>
    </source>
</evidence>
<dbReference type="PRINTS" id="PR00252">
    <property type="entry name" value="NRIONCHANNEL"/>
</dbReference>
<reference evidence="14 15" key="1">
    <citation type="journal article" date="2018" name="Sci. Rep.">
        <title>Comparative analysis of the Pocillopora damicornis genome highlights role of immune system in coral evolution.</title>
        <authorList>
            <person name="Cunning R."/>
            <person name="Bay R.A."/>
            <person name="Gillette P."/>
            <person name="Baker A.C."/>
            <person name="Traylor-Knowles N."/>
        </authorList>
    </citation>
    <scope>NUCLEOTIDE SEQUENCE [LARGE SCALE GENOMIC DNA]</scope>
    <source>
        <strain evidence="14">RSMAS</strain>
        <tissue evidence="14">Whole animal</tissue>
    </source>
</reference>
<proteinExistence type="inferred from homology"/>
<accession>A0A3M6V4W0</accession>
<dbReference type="Gene3D" id="1.20.58.390">
    <property type="entry name" value="Neurotransmitter-gated ion-channel transmembrane domain"/>
    <property type="match status" value="1"/>
</dbReference>
<dbReference type="Pfam" id="PF02932">
    <property type="entry name" value="Neur_chan_memb"/>
    <property type="match status" value="1"/>
</dbReference>
<evidence type="ECO:0000313" key="14">
    <source>
        <dbReference type="EMBL" id="RMX60941.1"/>
    </source>
</evidence>
<dbReference type="InterPro" id="IPR006029">
    <property type="entry name" value="Neurotrans-gated_channel_TM"/>
</dbReference>
<name>A0A3M6V4W0_POCDA</name>
<dbReference type="InterPro" id="IPR006202">
    <property type="entry name" value="Neur_chan_lig-bd"/>
</dbReference>
<dbReference type="GO" id="GO:0004888">
    <property type="term" value="F:transmembrane signaling receptor activity"/>
    <property type="evidence" value="ECO:0007669"/>
    <property type="project" value="InterPro"/>
</dbReference>
<dbReference type="OrthoDB" id="407674at2759"/>
<evidence type="ECO:0000256" key="8">
    <source>
        <dbReference type="ARBA" id="ARBA00023065"/>
    </source>
</evidence>
<evidence type="ECO:0000256" key="5">
    <source>
        <dbReference type="ARBA" id="ARBA00022692"/>
    </source>
</evidence>
<keyword evidence="5 11" id="KW-0812">Transmembrane</keyword>
<dbReference type="Pfam" id="PF02931">
    <property type="entry name" value="Neur_chan_LBD"/>
    <property type="match status" value="1"/>
</dbReference>
<keyword evidence="8 11" id="KW-0406">Ion transport</keyword>
<feature type="transmembrane region" description="Helical" evidence="11">
    <location>
        <begin position="317"/>
        <end position="340"/>
    </location>
</feature>
<evidence type="ECO:0000313" key="15">
    <source>
        <dbReference type="Proteomes" id="UP000275408"/>
    </source>
</evidence>
<feature type="domain" description="Neurotransmitter-gated ion-channel transmembrane" evidence="13">
    <location>
        <begin position="316"/>
        <end position="512"/>
    </location>
</feature>
<evidence type="ECO:0000256" key="2">
    <source>
        <dbReference type="ARBA" id="ARBA00004236"/>
    </source>
</evidence>
<evidence type="ECO:0000256" key="9">
    <source>
        <dbReference type="ARBA" id="ARBA00023136"/>
    </source>
</evidence>
<keyword evidence="15" id="KW-1185">Reference proteome</keyword>
<dbReference type="InterPro" id="IPR038050">
    <property type="entry name" value="Neuro_actylchol_rec"/>
</dbReference>
<evidence type="ECO:0000256" key="4">
    <source>
        <dbReference type="ARBA" id="ARBA00022475"/>
    </source>
</evidence>
<keyword evidence="4" id="KW-1003">Cell membrane</keyword>
<dbReference type="GO" id="GO:0005230">
    <property type="term" value="F:extracellular ligand-gated monoatomic ion channel activity"/>
    <property type="evidence" value="ECO:0007669"/>
    <property type="project" value="InterPro"/>
</dbReference>
<dbReference type="STRING" id="46731.A0A3M6V4W0"/>
<feature type="domain" description="Neurotransmitter-gated ion-channel ligand-binding" evidence="12">
    <location>
        <begin position="92"/>
        <end position="269"/>
    </location>
</feature>
<comment type="caution">
    <text evidence="11">Lacks conserved residue(s) required for the propagation of feature annotation.</text>
</comment>
<evidence type="ECO:0000256" key="3">
    <source>
        <dbReference type="ARBA" id="ARBA00022448"/>
    </source>
</evidence>